<reference evidence="3" key="3">
    <citation type="submission" date="2020-12" db="UniProtKB">
        <authorList>
            <consortium name="EnsemblPlants"/>
        </authorList>
    </citation>
    <scope>IDENTIFICATION</scope>
</reference>
<feature type="chain" id="PRO_5036318951" description="Secreted protein" evidence="1">
    <location>
        <begin position="29"/>
        <end position="81"/>
    </location>
</feature>
<dbReference type="AlphaFoldDB" id="A0A2K1J9P5"/>
<evidence type="ECO:0000313" key="2">
    <source>
        <dbReference type="EMBL" id="PNR38260.1"/>
    </source>
</evidence>
<dbReference type="EnsemblPlants" id="Pp3c16_23010V3.1">
    <property type="protein sequence ID" value="PAC:32983984.CDS.1"/>
    <property type="gene ID" value="Pp3c16_23010"/>
</dbReference>
<name>A0A2K1J9P5_PHYPA</name>
<dbReference type="EMBL" id="ABEU02000016">
    <property type="protein sequence ID" value="PNR38260.1"/>
    <property type="molecule type" value="Genomic_DNA"/>
</dbReference>
<gene>
    <name evidence="2" type="ORF">PHYPA_021371</name>
</gene>
<evidence type="ECO:0000313" key="4">
    <source>
        <dbReference type="Proteomes" id="UP000006727"/>
    </source>
</evidence>
<dbReference type="Gramene" id="Pp3c16_23010V3.2">
    <property type="protein sequence ID" value="PAC:32983985.CDS.1"/>
    <property type="gene ID" value="Pp3c16_23010"/>
</dbReference>
<keyword evidence="1" id="KW-0732">Signal</keyword>
<dbReference type="Proteomes" id="UP000006727">
    <property type="component" value="Chromosome 16"/>
</dbReference>
<proteinExistence type="predicted"/>
<reference evidence="2 4" key="1">
    <citation type="journal article" date="2008" name="Science">
        <title>The Physcomitrella genome reveals evolutionary insights into the conquest of land by plants.</title>
        <authorList>
            <person name="Rensing S."/>
            <person name="Lang D."/>
            <person name="Zimmer A."/>
            <person name="Terry A."/>
            <person name="Salamov A."/>
            <person name="Shapiro H."/>
            <person name="Nishiyama T."/>
            <person name="Perroud P.-F."/>
            <person name="Lindquist E."/>
            <person name="Kamisugi Y."/>
            <person name="Tanahashi T."/>
            <person name="Sakakibara K."/>
            <person name="Fujita T."/>
            <person name="Oishi K."/>
            <person name="Shin-I T."/>
            <person name="Kuroki Y."/>
            <person name="Toyoda A."/>
            <person name="Suzuki Y."/>
            <person name="Hashimoto A."/>
            <person name="Yamaguchi K."/>
            <person name="Sugano A."/>
            <person name="Kohara Y."/>
            <person name="Fujiyama A."/>
            <person name="Anterola A."/>
            <person name="Aoki S."/>
            <person name="Ashton N."/>
            <person name="Barbazuk W.B."/>
            <person name="Barker E."/>
            <person name="Bennetzen J."/>
            <person name="Bezanilla M."/>
            <person name="Blankenship R."/>
            <person name="Cho S.H."/>
            <person name="Dutcher S."/>
            <person name="Estelle M."/>
            <person name="Fawcett J.A."/>
            <person name="Gundlach H."/>
            <person name="Hanada K."/>
            <person name="Heyl A."/>
            <person name="Hicks K.A."/>
            <person name="Hugh J."/>
            <person name="Lohr M."/>
            <person name="Mayer K."/>
            <person name="Melkozernov A."/>
            <person name="Murata T."/>
            <person name="Nelson D."/>
            <person name="Pils B."/>
            <person name="Prigge M."/>
            <person name="Reiss B."/>
            <person name="Renner T."/>
            <person name="Rombauts S."/>
            <person name="Rushton P."/>
            <person name="Sanderfoot A."/>
            <person name="Schween G."/>
            <person name="Shiu S.-H."/>
            <person name="Stueber K."/>
            <person name="Theodoulou F.L."/>
            <person name="Tu H."/>
            <person name="Van de Peer Y."/>
            <person name="Verrier P.J."/>
            <person name="Waters E."/>
            <person name="Wood A."/>
            <person name="Yang L."/>
            <person name="Cove D."/>
            <person name="Cuming A."/>
            <person name="Hasebe M."/>
            <person name="Lucas S."/>
            <person name="Mishler D.B."/>
            <person name="Reski R."/>
            <person name="Grigoriev I."/>
            <person name="Quatrano R.S."/>
            <person name="Boore J.L."/>
        </authorList>
    </citation>
    <scope>NUCLEOTIDE SEQUENCE [LARGE SCALE GENOMIC DNA]</scope>
    <source>
        <strain evidence="3 4">cv. Gransden 2004</strain>
    </source>
</reference>
<reference evidence="2 4" key="2">
    <citation type="journal article" date="2018" name="Plant J.">
        <title>The Physcomitrella patens chromosome-scale assembly reveals moss genome structure and evolution.</title>
        <authorList>
            <person name="Lang D."/>
            <person name="Ullrich K.K."/>
            <person name="Murat F."/>
            <person name="Fuchs J."/>
            <person name="Jenkins J."/>
            <person name="Haas F.B."/>
            <person name="Piednoel M."/>
            <person name="Gundlach H."/>
            <person name="Van Bel M."/>
            <person name="Meyberg R."/>
            <person name="Vives C."/>
            <person name="Morata J."/>
            <person name="Symeonidi A."/>
            <person name="Hiss M."/>
            <person name="Muchero W."/>
            <person name="Kamisugi Y."/>
            <person name="Saleh O."/>
            <person name="Blanc G."/>
            <person name="Decker E.L."/>
            <person name="van Gessel N."/>
            <person name="Grimwood J."/>
            <person name="Hayes R.D."/>
            <person name="Graham S.W."/>
            <person name="Gunter L.E."/>
            <person name="McDaniel S.F."/>
            <person name="Hoernstein S.N.W."/>
            <person name="Larsson A."/>
            <person name="Li F.W."/>
            <person name="Perroud P.F."/>
            <person name="Phillips J."/>
            <person name="Ranjan P."/>
            <person name="Rokshar D.S."/>
            <person name="Rothfels C.J."/>
            <person name="Schneider L."/>
            <person name="Shu S."/>
            <person name="Stevenson D.W."/>
            <person name="Thummler F."/>
            <person name="Tillich M."/>
            <person name="Villarreal Aguilar J.C."/>
            <person name="Widiez T."/>
            <person name="Wong G.K."/>
            <person name="Wymore A."/>
            <person name="Zhang Y."/>
            <person name="Zimmer A.D."/>
            <person name="Quatrano R.S."/>
            <person name="Mayer K.F.X."/>
            <person name="Goodstein D."/>
            <person name="Casacuberta J.M."/>
            <person name="Vandepoele K."/>
            <person name="Reski R."/>
            <person name="Cuming A.C."/>
            <person name="Tuskan G.A."/>
            <person name="Maumus F."/>
            <person name="Salse J."/>
            <person name="Schmutz J."/>
            <person name="Rensing S.A."/>
        </authorList>
    </citation>
    <scope>NUCLEOTIDE SEQUENCE [LARGE SCALE GENOMIC DNA]</scope>
    <source>
        <strain evidence="3 4">cv. Gransden 2004</strain>
    </source>
</reference>
<dbReference type="EnsemblPlants" id="Pp3c16_23010V3.2">
    <property type="protein sequence ID" value="PAC:32983985.CDS.1"/>
    <property type="gene ID" value="Pp3c16_23010"/>
</dbReference>
<dbReference type="Gramene" id="Pp3c16_23010V3.1">
    <property type="protein sequence ID" value="PAC:32983984.CDS.1"/>
    <property type="gene ID" value="Pp3c16_23010"/>
</dbReference>
<accession>A0A2K1J9P5</accession>
<evidence type="ECO:0000313" key="3">
    <source>
        <dbReference type="EnsemblPlants" id="PAC:32983984.CDS.1"/>
    </source>
</evidence>
<keyword evidence="4" id="KW-1185">Reference proteome</keyword>
<sequence length="81" mass="8368">MGCCCALPGLISLPSWAIVMCVLEFLHGSEPDAPSVLISGSPSSALVSIFFSSCGRIDVVVTLLCCADFGQFPLSRAAACQ</sequence>
<evidence type="ECO:0000256" key="1">
    <source>
        <dbReference type="SAM" id="SignalP"/>
    </source>
</evidence>
<protein>
    <recommendedName>
        <fullName evidence="5">Secreted protein</fullName>
    </recommendedName>
</protein>
<evidence type="ECO:0008006" key="5">
    <source>
        <dbReference type="Google" id="ProtNLM"/>
    </source>
</evidence>
<dbReference type="InParanoid" id="A0A2K1J9P5"/>
<feature type="signal peptide" evidence="1">
    <location>
        <begin position="1"/>
        <end position="28"/>
    </location>
</feature>
<organism evidence="2">
    <name type="scientific">Physcomitrium patens</name>
    <name type="common">Spreading-leaved earth moss</name>
    <name type="synonym">Physcomitrella patens</name>
    <dbReference type="NCBI Taxonomy" id="3218"/>
    <lineage>
        <taxon>Eukaryota</taxon>
        <taxon>Viridiplantae</taxon>
        <taxon>Streptophyta</taxon>
        <taxon>Embryophyta</taxon>
        <taxon>Bryophyta</taxon>
        <taxon>Bryophytina</taxon>
        <taxon>Bryopsida</taxon>
        <taxon>Funariidae</taxon>
        <taxon>Funariales</taxon>
        <taxon>Funariaceae</taxon>
        <taxon>Physcomitrium</taxon>
    </lineage>
</organism>